<protein>
    <recommendedName>
        <fullName evidence="4">Protein rds1</fullName>
    </recommendedName>
</protein>
<organism evidence="2 3">
    <name type="scientific">Agrocybe pediades</name>
    <dbReference type="NCBI Taxonomy" id="84607"/>
    <lineage>
        <taxon>Eukaryota</taxon>
        <taxon>Fungi</taxon>
        <taxon>Dikarya</taxon>
        <taxon>Basidiomycota</taxon>
        <taxon>Agaricomycotina</taxon>
        <taxon>Agaricomycetes</taxon>
        <taxon>Agaricomycetidae</taxon>
        <taxon>Agaricales</taxon>
        <taxon>Agaricineae</taxon>
        <taxon>Strophariaceae</taxon>
        <taxon>Agrocybe</taxon>
    </lineage>
</organism>
<accession>A0A8H4QPK7</accession>
<evidence type="ECO:0000313" key="3">
    <source>
        <dbReference type="Proteomes" id="UP000521872"/>
    </source>
</evidence>
<dbReference type="PANTHER" id="PTHR38705">
    <property type="entry name" value="PROTEIN RDS1"/>
    <property type="match status" value="1"/>
</dbReference>
<dbReference type="Proteomes" id="UP000521872">
    <property type="component" value="Unassembled WGS sequence"/>
</dbReference>
<feature type="chain" id="PRO_5034485044" description="Protein rds1" evidence="1">
    <location>
        <begin position="20"/>
        <end position="456"/>
    </location>
</feature>
<dbReference type="PANTHER" id="PTHR38705:SF1">
    <property type="entry name" value="PROTEIN RDS1"/>
    <property type="match status" value="1"/>
</dbReference>
<dbReference type="EMBL" id="JAACJL010000045">
    <property type="protein sequence ID" value="KAF4614092.1"/>
    <property type="molecule type" value="Genomic_DNA"/>
</dbReference>
<proteinExistence type="predicted"/>
<keyword evidence="3" id="KW-1185">Reference proteome</keyword>
<dbReference type="InterPro" id="IPR039254">
    <property type="entry name" value="Rds1"/>
</dbReference>
<evidence type="ECO:0008006" key="4">
    <source>
        <dbReference type="Google" id="ProtNLM"/>
    </source>
</evidence>
<keyword evidence="1" id="KW-0732">Signal</keyword>
<evidence type="ECO:0000313" key="2">
    <source>
        <dbReference type="EMBL" id="KAF4614092.1"/>
    </source>
</evidence>
<dbReference type="AlphaFoldDB" id="A0A8H4QPK7"/>
<name>A0A8H4QPK7_9AGAR</name>
<sequence length="456" mass="50721">MKTTTILASLFSLGGLVSAAPAFDSDSGSSYSNGYKDYQKYTKTHTSRPPATSISGSRTNRWGYKDGAGDMYAYAKAHTSVPPAATPLSDSYKNRLAYKDTHMYIQNGSLPPPPTPAGGLGTNGSIPYYHPLSDFDFQSINLALNQEWIELDLFHHGLAKFSVEEFEAAGMNAEDRYLIQFMAEQEVGHAMLLTNILGPERAAKQCTYRYPFETVREFVDFCQKLTRFGESGVYGFLEHLNSRDAAQLLLQSITTEARQQMIFRQFEGLFPMPVWFETGITQSMAWTLLAPYLVSCPAENPRIEWQNFPALNIENNPDATPLYNTSIPGNDTTPAITHNRTIPLSYPGREVYLTWELPGKIVSYNNSYITTTTAGPPKYVAWISQLNTTYTELFDIDGQSGMTYQPFGRVFGDNTAPIVNGTMFIMITDDDIYVTPSNISELNPHIVAGPALYQSG</sequence>
<gene>
    <name evidence="2" type="ORF">D9613_007476</name>
</gene>
<evidence type="ECO:0000256" key="1">
    <source>
        <dbReference type="SAM" id="SignalP"/>
    </source>
</evidence>
<feature type="signal peptide" evidence="1">
    <location>
        <begin position="1"/>
        <end position="19"/>
    </location>
</feature>
<comment type="caution">
    <text evidence="2">The sequence shown here is derived from an EMBL/GenBank/DDBJ whole genome shotgun (WGS) entry which is preliminary data.</text>
</comment>
<reference evidence="2 3" key="1">
    <citation type="submission" date="2019-12" db="EMBL/GenBank/DDBJ databases">
        <authorList>
            <person name="Floudas D."/>
            <person name="Bentzer J."/>
            <person name="Ahren D."/>
            <person name="Johansson T."/>
            <person name="Persson P."/>
            <person name="Tunlid A."/>
        </authorList>
    </citation>
    <scope>NUCLEOTIDE SEQUENCE [LARGE SCALE GENOMIC DNA]</scope>
    <source>
        <strain evidence="2 3">CBS 102.39</strain>
    </source>
</reference>
<dbReference type="Pfam" id="PF13668">
    <property type="entry name" value="Ferritin_2"/>
    <property type="match status" value="1"/>
</dbReference>